<proteinExistence type="predicted"/>
<reference evidence="3 4" key="1">
    <citation type="submission" date="2016-11" db="EMBL/GenBank/DDBJ databases">
        <title>Complete genome sequence of the aerobically denitrifying bacterium Chelatococcus daeguensis TAD1.</title>
        <authorList>
            <person name="Yang Y."/>
            <person name="Huang S."/>
            <person name="Lin E."/>
        </authorList>
    </citation>
    <scope>NUCLEOTIDE SEQUENCE [LARGE SCALE GENOMIC DNA]</scope>
    <source>
        <strain evidence="3 4">TAD1</strain>
        <plasmid evidence="4">ptad1</plasmid>
    </source>
</reference>
<name>A0AAC9JY32_9HYPH</name>
<dbReference type="Gene3D" id="1.10.238.10">
    <property type="entry name" value="EF-hand"/>
    <property type="match status" value="2"/>
</dbReference>
<evidence type="ECO:0000313" key="3">
    <source>
        <dbReference type="EMBL" id="APF39542.1"/>
    </source>
</evidence>
<dbReference type="CDD" id="cd00051">
    <property type="entry name" value="EFh"/>
    <property type="match status" value="1"/>
</dbReference>
<evidence type="ECO:0000256" key="1">
    <source>
        <dbReference type="SAM" id="SignalP"/>
    </source>
</evidence>
<evidence type="ECO:0000313" key="4">
    <source>
        <dbReference type="Proteomes" id="UP000182703"/>
    </source>
</evidence>
<dbReference type="PROSITE" id="PS50222">
    <property type="entry name" value="EF_HAND_2"/>
    <property type="match status" value="2"/>
</dbReference>
<keyword evidence="4" id="KW-1185">Reference proteome</keyword>
<geneLocation type="plasmid" evidence="4">
    <name>ptad1</name>
</geneLocation>
<keyword evidence="1" id="KW-0732">Signal</keyword>
<dbReference type="InterPro" id="IPR002048">
    <property type="entry name" value="EF_hand_dom"/>
</dbReference>
<dbReference type="InterPro" id="IPR011992">
    <property type="entry name" value="EF-hand-dom_pair"/>
</dbReference>
<dbReference type="Pfam" id="PF13499">
    <property type="entry name" value="EF-hand_7"/>
    <property type="match status" value="1"/>
</dbReference>
<dbReference type="KEGG" id="cdq:BOQ54_18860"/>
<feature type="domain" description="EF-hand" evidence="2">
    <location>
        <begin position="86"/>
        <end position="121"/>
    </location>
</feature>
<feature type="signal peptide" evidence="1">
    <location>
        <begin position="1"/>
        <end position="20"/>
    </location>
</feature>
<evidence type="ECO:0000259" key="2">
    <source>
        <dbReference type="PROSITE" id="PS50222"/>
    </source>
</evidence>
<dbReference type="Proteomes" id="UP000182703">
    <property type="component" value="Plasmid pTAD1"/>
</dbReference>
<dbReference type="SUPFAM" id="SSF47473">
    <property type="entry name" value="EF-hand"/>
    <property type="match status" value="1"/>
</dbReference>
<accession>A0AAC9JY32</accession>
<protein>
    <recommendedName>
        <fullName evidence="2">EF-hand domain-containing protein</fullName>
    </recommendedName>
</protein>
<feature type="chain" id="PRO_5042028157" description="EF-hand domain-containing protein" evidence="1">
    <location>
        <begin position="21"/>
        <end position="140"/>
    </location>
</feature>
<dbReference type="PROSITE" id="PS00018">
    <property type="entry name" value="EF_HAND_1"/>
    <property type="match status" value="2"/>
</dbReference>
<dbReference type="AlphaFoldDB" id="A0AAC9JY32"/>
<dbReference type="SMART" id="SM00054">
    <property type="entry name" value="EFh"/>
    <property type="match status" value="3"/>
</dbReference>
<dbReference type="EMBL" id="CP018096">
    <property type="protein sequence ID" value="APF39542.1"/>
    <property type="molecule type" value="Genomic_DNA"/>
</dbReference>
<keyword evidence="3" id="KW-0614">Plasmid</keyword>
<dbReference type="RefSeq" id="WP_063188668.1">
    <property type="nucleotide sequence ID" value="NZ_CP018096.1"/>
</dbReference>
<gene>
    <name evidence="3" type="ORF">BOQ54_18860</name>
</gene>
<sequence>MKWKALAAAMLVLFPGSACAFDSPGPRQMFRQMDRNGDRALQFSEIAEARARFFDSMDRNGNGFLDPEEKKAAAARLKDAGRFQAASLEGLEARAERMDANGDGRISREEFARFVPDRLRGADADGDRALSLSELRALRR</sequence>
<organism evidence="3 4">
    <name type="scientific">Chelatococcus daeguensis</name>
    <dbReference type="NCBI Taxonomy" id="444444"/>
    <lineage>
        <taxon>Bacteria</taxon>
        <taxon>Pseudomonadati</taxon>
        <taxon>Pseudomonadota</taxon>
        <taxon>Alphaproteobacteria</taxon>
        <taxon>Hyphomicrobiales</taxon>
        <taxon>Chelatococcaceae</taxon>
        <taxon>Chelatococcus</taxon>
    </lineage>
</organism>
<feature type="domain" description="EF-hand" evidence="2">
    <location>
        <begin position="45"/>
        <end position="80"/>
    </location>
</feature>
<dbReference type="GO" id="GO:0005509">
    <property type="term" value="F:calcium ion binding"/>
    <property type="evidence" value="ECO:0007669"/>
    <property type="project" value="InterPro"/>
</dbReference>
<dbReference type="InterPro" id="IPR018247">
    <property type="entry name" value="EF_Hand_1_Ca_BS"/>
</dbReference>